<dbReference type="SUPFAM" id="SSF53474">
    <property type="entry name" value="alpha/beta-Hydrolases"/>
    <property type="match status" value="1"/>
</dbReference>
<reference evidence="3" key="1">
    <citation type="journal article" date="2014" name="Front. Microbiol.">
        <title>High frequency of phylogenetically diverse reductive dehalogenase-homologous genes in deep subseafloor sedimentary metagenomes.</title>
        <authorList>
            <person name="Kawai M."/>
            <person name="Futagami T."/>
            <person name="Toyoda A."/>
            <person name="Takaki Y."/>
            <person name="Nishi S."/>
            <person name="Hori S."/>
            <person name="Arai W."/>
            <person name="Tsubouchi T."/>
            <person name="Morono Y."/>
            <person name="Uchiyama I."/>
            <person name="Ito T."/>
            <person name="Fujiyama A."/>
            <person name="Inagaki F."/>
            <person name="Takami H."/>
        </authorList>
    </citation>
    <scope>NUCLEOTIDE SEQUENCE</scope>
    <source>
        <strain evidence="3">Expedition CK06-06</strain>
    </source>
</reference>
<dbReference type="PANTHER" id="PTHR43037:SF1">
    <property type="entry name" value="BLL1128 PROTEIN"/>
    <property type="match status" value="1"/>
</dbReference>
<feature type="domain" description="Peptidase S9 prolyl oligopeptidase catalytic" evidence="2">
    <location>
        <begin position="33"/>
        <end position="172"/>
    </location>
</feature>
<dbReference type="Pfam" id="PF00326">
    <property type="entry name" value="Peptidase_S9"/>
    <property type="match status" value="1"/>
</dbReference>
<dbReference type="InterPro" id="IPR001375">
    <property type="entry name" value="Peptidase_S9_cat"/>
</dbReference>
<evidence type="ECO:0000313" key="3">
    <source>
        <dbReference type="EMBL" id="GAH64355.1"/>
    </source>
</evidence>
<protein>
    <recommendedName>
        <fullName evidence="2">Peptidase S9 prolyl oligopeptidase catalytic domain-containing protein</fullName>
    </recommendedName>
</protein>
<dbReference type="AlphaFoldDB" id="X1I4X3"/>
<dbReference type="EMBL" id="BARU01030534">
    <property type="protein sequence ID" value="GAH64355.1"/>
    <property type="molecule type" value="Genomic_DNA"/>
</dbReference>
<name>X1I4X3_9ZZZZ</name>
<evidence type="ECO:0000259" key="2">
    <source>
        <dbReference type="Pfam" id="PF00326"/>
    </source>
</evidence>
<feature type="non-terminal residue" evidence="3">
    <location>
        <position position="1"/>
    </location>
</feature>
<dbReference type="Gene3D" id="3.40.50.1820">
    <property type="entry name" value="alpha/beta hydrolase"/>
    <property type="match status" value="1"/>
</dbReference>
<dbReference type="InterPro" id="IPR029058">
    <property type="entry name" value="AB_hydrolase_fold"/>
</dbReference>
<feature type="non-terminal residue" evidence="3">
    <location>
        <position position="264"/>
    </location>
</feature>
<comment type="caution">
    <text evidence="3">The sequence shown here is derived from an EMBL/GenBank/DDBJ whole genome shotgun (WGS) entry which is preliminary data.</text>
</comment>
<proteinExistence type="predicted"/>
<dbReference type="GO" id="GO:0008236">
    <property type="term" value="F:serine-type peptidase activity"/>
    <property type="evidence" value="ECO:0007669"/>
    <property type="project" value="InterPro"/>
</dbReference>
<organism evidence="3">
    <name type="scientific">marine sediment metagenome</name>
    <dbReference type="NCBI Taxonomy" id="412755"/>
    <lineage>
        <taxon>unclassified sequences</taxon>
        <taxon>metagenomes</taxon>
        <taxon>ecological metagenomes</taxon>
    </lineage>
</organism>
<gene>
    <name evidence="3" type="ORF">S03H2_48432</name>
</gene>
<sequence>PDSMQRLAEKLDGVMLAPFARSNTDFLGIGERDVLRTIELVKRDYKIDADRVYLGGASMGASGVWAIGAHYPHLFAAAVPASGRTDYNLWHDIERGVLTQFKQLIVDRDYAVTMKCNFRNLPVFAFHGGNDWLIKPDQSRKMVDALKEMKFEALYHEFPRGDHWSCFDAFDNERLVSWLRTKKRNSRPSHVSYRTYHPRFNRAYWVGIDDFVEFGKPAAIDVKAENRKVIAVKAENVARFTLDVAAASFFVDEIEVRLPSGRRL</sequence>
<dbReference type="GO" id="GO:0006508">
    <property type="term" value="P:proteolysis"/>
    <property type="evidence" value="ECO:0007669"/>
    <property type="project" value="InterPro"/>
</dbReference>
<dbReference type="InterPro" id="IPR050955">
    <property type="entry name" value="Plant_Biomass_Hydrol_Est"/>
</dbReference>
<accession>X1I4X3</accession>
<keyword evidence="1" id="KW-0732">Signal</keyword>
<dbReference type="PANTHER" id="PTHR43037">
    <property type="entry name" value="UNNAMED PRODUCT-RELATED"/>
    <property type="match status" value="1"/>
</dbReference>
<evidence type="ECO:0000256" key="1">
    <source>
        <dbReference type="ARBA" id="ARBA00022729"/>
    </source>
</evidence>